<organism evidence="1 2">
    <name type="scientific">Gracilibacillus boraciitolerans JCM 21714</name>
    <dbReference type="NCBI Taxonomy" id="1298598"/>
    <lineage>
        <taxon>Bacteria</taxon>
        <taxon>Bacillati</taxon>
        <taxon>Bacillota</taxon>
        <taxon>Bacilli</taxon>
        <taxon>Bacillales</taxon>
        <taxon>Bacillaceae</taxon>
        <taxon>Gracilibacillus</taxon>
    </lineage>
</organism>
<comment type="caution">
    <text evidence="1">The sequence shown here is derived from an EMBL/GenBank/DDBJ whole genome shotgun (WGS) entry which is preliminary data.</text>
</comment>
<gene>
    <name evidence="1" type="ORF">JCM21714_765</name>
</gene>
<keyword evidence="2" id="KW-1185">Reference proteome</keyword>
<evidence type="ECO:0000313" key="2">
    <source>
        <dbReference type="Proteomes" id="UP000019102"/>
    </source>
</evidence>
<sequence length="63" mass="7420">MHEGKVIHQNPIAFIQLKGITQCSVAYNHPLIYQSIDNRKYKKKTPLEDVYDYKKQPIFQVLS</sequence>
<dbReference type="AlphaFoldDB" id="W4VG67"/>
<accession>W4VG67</accession>
<dbReference type="RefSeq" id="WP_148294950.1">
    <property type="nucleotide sequence ID" value="NZ_BAVS01000001.1"/>
</dbReference>
<proteinExistence type="predicted"/>
<dbReference type="EMBL" id="BAVS01000001">
    <property type="protein sequence ID" value="GAE91808.1"/>
    <property type="molecule type" value="Genomic_DNA"/>
</dbReference>
<evidence type="ECO:0000313" key="1">
    <source>
        <dbReference type="EMBL" id="GAE91808.1"/>
    </source>
</evidence>
<dbReference type="Proteomes" id="UP000019102">
    <property type="component" value="Unassembled WGS sequence"/>
</dbReference>
<reference evidence="1 2" key="1">
    <citation type="journal article" date="2014" name="Genome Announc.">
        <title>Draft Genome Sequence of the Boron-Tolerant and Moderately Halotolerant Bacterium Gracilibacillus boraciitolerans JCM 21714T.</title>
        <authorList>
            <person name="Ahmed I."/>
            <person name="Oshima K."/>
            <person name="Suda W."/>
            <person name="Kitamura K."/>
            <person name="Iida T."/>
            <person name="Ohmori Y."/>
            <person name="Fujiwara T."/>
            <person name="Hattori M."/>
            <person name="Ohkuma M."/>
        </authorList>
    </citation>
    <scope>NUCLEOTIDE SEQUENCE [LARGE SCALE GENOMIC DNA]</scope>
    <source>
        <strain evidence="1 2">JCM 21714</strain>
    </source>
</reference>
<name>W4VG67_9BACI</name>
<protein>
    <submittedName>
        <fullName evidence="1">Uncharacterized protein</fullName>
    </submittedName>
</protein>